<evidence type="ECO:0000259" key="11">
    <source>
        <dbReference type="Pfam" id="PF02874"/>
    </source>
</evidence>
<dbReference type="CDD" id="cd18111">
    <property type="entry name" value="ATP-synt_V_A-type_alpha_C"/>
    <property type="match status" value="1"/>
</dbReference>
<evidence type="ECO:0000256" key="4">
    <source>
        <dbReference type="ARBA" id="ARBA00022741"/>
    </source>
</evidence>
<dbReference type="GO" id="GO:0005524">
    <property type="term" value="F:ATP binding"/>
    <property type="evidence" value="ECO:0007669"/>
    <property type="project" value="UniProtKB-UniRule"/>
</dbReference>
<keyword evidence="9" id="KW-0066">ATP synthesis</keyword>
<dbReference type="InterPro" id="IPR055190">
    <property type="entry name" value="ATP-synt_VA_C"/>
</dbReference>
<dbReference type="Gene3D" id="2.40.50.100">
    <property type="match status" value="1"/>
</dbReference>
<evidence type="ECO:0000259" key="12">
    <source>
        <dbReference type="Pfam" id="PF16886"/>
    </source>
</evidence>
<keyword evidence="9" id="KW-0375">Hydrogen ion transport</keyword>
<reference evidence="14" key="1">
    <citation type="journal article" date="2020" name="mSystems">
        <title>Genome- and Community-Level Interaction Insights into Carbon Utilization and Element Cycling Functions of Hydrothermarchaeota in Hydrothermal Sediment.</title>
        <authorList>
            <person name="Zhou Z."/>
            <person name="Liu Y."/>
            <person name="Xu W."/>
            <person name="Pan J."/>
            <person name="Luo Z.H."/>
            <person name="Li M."/>
        </authorList>
    </citation>
    <scope>NUCLEOTIDE SEQUENCE [LARGE SCALE GENOMIC DNA]</scope>
    <source>
        <strain evidence="14">SpSt-110</strain>
    </source>
</reference>
<keyword evidence="5 9" id="KW-0067">ATP-binding</keyword>
<evidence type="ECO:0000256" key="9">
    <source>
        <dbReference type="HAMAP-Rule" id="MF_00309"/>
    </source>
</evidence>
<evidence type="ECO:0000256" key="5">
    <source>
        <dbReference type="ARBA" id="ARBA00022840"/>
    </source>
</evidence>
<keyword evidence="8 9" id="KW-0472">Membrane</keyword>
<evidence type="ECO:0000259" key="13">
    <source>
        <dbReference type="Pfam" id="PF22919"/>
    </source>
</evidence>
<dbReference type="Pfam" id="PF16886">
    <property type="entry name" value="ATP-synt_ab_Xtn"/>
    <property type="match status" value="1"/>
</dbReference>
<accession>A0A7J3Y064</accession>
<sequence length="600" mass="67395">MSWVFNLAGRTGRIHRIAGPLVVATDIPTPMMYEVVYVGEEGLIGEVISVRGDKAYIQVYEETTGLTVGERVEATGELLSAELGPGLIGSIYDGLQRPEVEIARSLNDIFIRRGVRVNSLNRSTKWIYAVDKKIRVGDKVGPGDVIGLVEETPIVTHKVMIPPGVSGVLKWRAGDGEYSVEDVIAVVESGERRYEVKLYHKWPVRVPRPFKEKLPPAEPLLTGIRVIDAMFPIAKGGKAAVPGGFGTGKTVLLQSLAKWSYADIAIFVGCGERGNEMADALKSFIQLHDVRRNRPMMERSIFIANTSNMPVAARETSVLLGVTIGEYFRDMGYDVLLVADSTSRWAEAMREISGRMEEMPGEEGFPAYLASKLAEFYERAGRVSALGRPERTGSVTILGAVSPPGGDFSEPVVRNTLRYVQALYALDYDLATRRHFPAINWLMSYSLYVDYVKDYMDERSAGRWQETRSMFLKILQREAELLDIVRLVGPEALPEEDKLTLEVARMIREGFLQQYAYDPNDAFSPLEKSFLIMEAIRRFHETALKLIRSNVPLFKIRELKSPYMVYRLKLYAPHEVGKVYDDYVKTLEEEASKLMEGLRQ</sequence>
<keyword evidence="7 9" id="KW-0406">Ion transport</keyword>
<keyword evidence="2 9" id="KW-0813">Transport</keyword>
<dbReference type="InterPro" id="IPR024034">
    <property type="entry name" value="ATPase_F1/V1_b/a_C"/>
</dbReference>
<keyword evidence="6 9" id="KW-1278">Translocase</keyword>
<dbReference type="Pfam" id="PF00006">
    <property type="entry name" value="ATP-synt_ab"/>
    <property type="match status" value="1"/>
</dbReference>
<evidence type="ECO:0000256" key="1">
    <source>
        <dbReference type="ARBA" id="ARBA00008936"/>
    </source>
</evidence>
<dbReference type="EC" id="7.1.2.2" evidence="9"/>
<proteinExistence type="inferred from homology"/>
<comment type="subunit">
    <text evidence="9">Has multiple subunits with at least A(3), B(3), C, D, E, F, H, I and proteolipid K(x).</text>
</comment>
<dbReference type="PANTHER" id="PTHR43607">
    <property type="entry name" value="V-TYPE PROTON ATPASE CATALYTIC SUBUNIT A"/>
    <property type="match status" value="1"/>
</dbReference>
<dbReference type="NCBIfam" id="NF003220">
    <property type="entry name" value="PRK04192.1"/>
    <property type="match status" value="1"/>
</dbReference>
<comment type="function">
    <text evidence="9">Component of the A-type ATP synthase that produces ATP from ADP in the presence of a proton gradient across the membrane. The A chain is the catalytic subunit.</text>
</comment>
<dbReference type="Pfam" id="PF22919">
    <property type="entry name" value="ATP-synt_VA_C"/>
    <property type="match status" value="1"/>
</dbReference>
<organism evidence="14">
    <name type="scientific">Thermogladius calderae</name>
    <dbReference type="NCBI Taxonomy" id="1200300"/>
    <lineage>
        <taxon>Archaea</taxon>
        <taxon>Thermoproteota</taxon>
        <taxon>Thermoprotei</taxon>
        <taxon>Desulfurococcales</taxon>
        <taxon>Desulfurococcaceae</taxon>
        <taxon>Thermogladius</taxon>
    </lineage>
</organism>
<dbReference type="CDD" id="cd01134">
    <property type="entry name" value="V_A-ATPase_A"/>
    <property type="match status" value="1"/>
</dbReference>
<evidence type="ECO:0000256" key="3">
    <source>
        <dbReference type="ARBA" id="ARBA00022475"/>
    </source>
</evidence>
<comment type="subcellular location">
    <subcellularLocation>
        <location evidence="9">Cell membrane</location>
        <topology evidence="9">Peripheral membrane protein</topology>
    </subcellularLocation>
</comment>
<dbReference type="InterPro" id="IPR020003">
    <property type="entry name" value="ATPase_a/bsu_AS"/>
</dbReference>
<keyword evidence="4 9" id="KW-0547">Nucleotide-binding</keyword>
<feature type="domain" description="ATPase F1/V1/A1 complex alpha/beta subunit N-terminal" evidence="11">
    <location>
        <begin position="14"/>
        <end position="76"/>
    </location>
</feature>
<dbReference type="InterPro" id="IPR023366">
    <property type="entry name" value="ATP_synth_asu-like_sf"/>
</dbReference>
<dbReference type="InterPro" id="IPR022878">
    <property type="entry name" value="V-ATPase_asu"/>
</dbReference>
<comment type="caution">
    <text evidence="14">The sequence shown here is derived from an EMBL/GenBank/DDBJ whole genome shotgun (WGS) entry which is preliminary data.</text>
</comment>
<dbReference type="GO" id="GO:0046961">
    <property type="term" value="F:proton-transporting ATPase activity, rotational mechanism"/>
    <property type="evidence" value="ECO:0007669"/>
    <property type="project" value="InterPro"/>
</dbReference>
<dbReference type="GO" id="GO:0046933">
    <property type="term" value="F:proton-transporting ATP synthase activity, rotational mechanism"/>
    <property type="evidence" value="ECO:0007669"/>
    <property type="project" value="UniProtKB-UniRule"/>
</dbReference>
<dbReference type="GO" id="GO:0005886">
    <property type="term" value="C:plasma membrane"/>
    <property type="evidence" value="ECO:0007669"/>
    <property type="project" value="UniProtKB-SubCell"/>
</dbReference>
<dbReference type="HAMAP" id="MF_00309">
    <property type="entry name" value="ATP_synth_A_arch"/>
    <property type="match status" value="1"/>
</dbReference>
<dbReference type="Pfam" id="PF02874">
    <property type="entry name" value="ATP-synt_ab_N"/>
    <property type="match status" value="1"/>
</dbReference>
<name>A0A7J3Y064_9CREN</name>
<dbReference type="GO" id="GO:0042777">
    <property type="term" value="P:proton motive force-driven plasma membrane ATP synthesis"/>
    <property type="evidence" value="ECO:0007669"/>
    <property type="project" value="UniProtKB-UniRule"/>
</dbReference>
<comment type="catalytic activity">
    <reaction evidence="9">
        <text>ATP + H2O + 4 H(+)(in) = ADP + phosphate + 5 H(+)(out)</text>
        <dbReference type="Rhea" id="RHEA:57720"/>
        <dbReference type="ChEBI" id="CHEBI:15377"/>
        <dbReference type="ChEBI" id="CHEBI:15378"/>
        <dbReference type="ChEBI" id="CHEBI:30616"/>
        <dbReference type="ChEBI" id="CHEBI:43474"/>
        <dbReference type="ChEBI" id="CHEBI:456216"/>
        <dbReference type="EC" id="7.1.2.2"/>
    </reaction>
</comment>
<evidence type="ECO:0000256" key="7">
    <source>
        <dbReference type="ARBA" id="ARBA00023065"/>
    </source>
</evidence>
<gene>
    <name evidence="9" type="primary">atpA</name>
    <name evidence="14" type="ORF">ENM60_06370</name>
</gene>
<dbReference type="PROSITE" id="PS00152">
    <property type="entry name" value="ATPASE_ALPHA_BETA"/>
    <property type="match status" value="1"/>
</dbReference>
<protein>
    <recommendedName>
        <fullName evidence="9">A-type ATP synthase subunit A</fullName>
        <ecNumber evidence="9">7.1.2.2</ecNumber>
    </recommendedName>
</protein>
<comment type="similarity">
    <text evidence="1 9">Belongs to the ATPase alpha/beta chains family.</text>
</comment>
<dbReference type="InterPro" id="IPR004100">
    <property type="entry name" value="ATPase_F1/V1/A1_a/bsu_N"/>
</dbReference>
<evidence type="ECO:0000256" key="2">
    <source>
        <dbReference type="ARBA" id="ARBA00022448"/>
    </source>
</evidence>
<evidence type="ECO:0000259" key="10">
    <source>
        <dbReference type="Pfam" id="PF00006"/>
    </source>
</evidence>
<dbReference type="CDD" id="cd18119">
    <property type="entry name" value="ATP-synt_V_A-type_alpha_N"/>
    <property type="match status" value="1"/>
</dbReference>
<keyword evidence="3 9" id="KW-1003">Cell membrane</keyword>
<evidence type="ECO:0000256" key="8">
    <source>
        <dbReference type="ARBA" id="ARBA00023136"/>
    </source>
</evidence>
<dbReference type="SUPFAM" id="SSF47917">
    <property type="entry name" value="C-terminal domain of alpha and beta subunits of F1 ATP synthase"/>
    <property type="match status" value="1"/>
</dbReference>
<dbReference type="InterPro" id="IPR027417">
    <property type="entry name" value="P-loop_NTPase"/>
</dbReference>
<dbReference type="InterPro" id="IPR036121">
    <property type="entry name" value="ATPase_F1/V1/A1_a/bsu_N_sf"/>
</dbReference>
<feature type="binding site" evidence="9">
    <location>
        <begin position="243"/>
        <end position="250"/>
    </location>
    <ligand>
        <name>ATP</name>
        <dbReference type="ChEBI" id="CHEBI:30616"/>
    </ligand>
</feature>
<evidence type="ECO:0000313" key="14">
    <source>
        <dbReference type="EMBL" id="HHP68384.1"/>
    </source>
</evidence>
<dbReference type="PANTHER" id="PTHR43607:SF1">
    <property type="entry name" value="H(+)-TRANSPORTING TWO-SECTOR ATPASE"/>
    <property type="match status" value="1"/>
</dbReference>
<dbReference type="SUPFAM" id="SSF50615">
    <property type="entry name" value="N-terminal domain of alpha and beta subunits of F1 ATP synthase"/>
    <property type="match status" value="1"/>
</dbReference>
<dbReference type="Gene3D" id="1.10.1140.10">
    <property type="entry name" value="Bovine Mitochondrial F1-atpase, Atp Synthase Beta Chain, Chain D, domain 3"/>
    <property type="match status" value="1"/>
</dbReference>
<feature type="domain" description="ATP synthase A/B type C-terminal" evidence="13">
    <location>
        <begin position="456"/>
        <end position="553"/>
    </location>
</feature>
<dbReference type="SUPFAM" id="SSF52540">
    <property type="entry name" value="P-loop containing nucleoside triphosphate hydrolases"/>
    <property type="match status" value="1"/>
</dbReference>
<evidence type="ECO:0000256" key="6">
    <source>
        <dbReference type="ARBA" id="ARBA00022967"/>
    </source>
</evidence>
<dbReference type="AlphaFoldDB" id="A0A7J3Y064"/>
<dbReference type="EMBL" id="DRYK01000082">
    <property type="protein sequence ID" value="HHP68384.1"/>
    <property type="molecule type" value="Genomic_DNA"/>
</dbReference>
<dbReference type="Gene3D" id="3.40.50.300">
    <property type="entry name" value="P-loop containing nucleotide triphosphate hydrolases"/>
    <property type="match status" value="1"/>
</dbReference>
<feature type="domain" description="ATPase F1/V1/A1 complex alpha/beta subunit nucleotide-binding" evidence="10">
    <location>
        <begin position="223"/>
        <end position="446"/>
    </location>
</feature>
<feature type="domain" description="ATPsynthase alpha/beta subunit barrel-sandwich" evidence="12">
    <location>
        <begin position="117"/>
        <end position="205"/>
    </location>
</feature>
<dbReference type="Gene3D" id="2.40.30.20">
    <property type="match status" value="1"/>
</dbReference>
<dbReference type="InterPro" id="IPR000194">
    <property type="entry name" value="ATPase_F1/V1/A1_a/bsu_nucl-bd"/>
</dbReference>
<dbReference type="InterPro" id="IPR031686">
    <property type="entry name" value="ATP-synth_a_Xtn"/>
</dbReference>